<proteinExistence type="inferred from homology"/>
<dbReference type="EMBL" id="BAABAZ010000006">
    <property type="protein sequence ID" value="GAA4284510.1"/>
    <property type="molecule type" value="Genomic_DNA"/>
</dbReference>
<dbReference type="Gene3D" id="3.40.50.620">
    <property type="entry name" value="HUPs"/>
    <property type="match status" value="1"/>
</dbReference>
<dbReference type="Proteomes" id="UP001501586">
    <property type="component" value="Unassembled WGS sequence"/>
</dbReference>
<evidence type="ECO:0000313" key="4">
    <source>
        <dbReference type="Proteomes" id="UP001501586"/>
    </source>
</evidence>
<evidence type="ECO:0000259" key="2">
    <source>
        <dbReference type="Pfam" id="PF00582"/>
    </source>
</evidence>
<accession>A0ABP8EKK3</accession>
<feature type="domain" description="UspA" evidence="2">
    <location>
        <begin position="2"/>
        <end position="128"/>
    </location>
</feature>
<dbReference type="InterPro" id="IPR006016">
    <property type="entry name" value="UspA"/>
</dbReference>
<evidence type="ECO:0000313" key="3">
    <source>
        <dbReference type="EMBL" id="GAA4284510.1"/>
    </source>
</evidence>
<keyword evidence="4" id="KW-1185">Reference proteome</keyword>
<dbReference type="InterPro" id="IPR006015">
    <property type="entry name" value="Universal_stress_UspA"/>
</dbReference>
<sequence length="135" mass="14570">MSIVVGYIPTPEGEAALERGLAEARKTGVTVVVVNGSREQGRSDRRRLTGEALAELRRRLDESGVDHRVVQPANENEPAEQLLDAAQEHDAELIVIGLRRRTPVGKFLLGSAAQRVLIEASCPVLAVKSDPGREG</sequence>
<protein>
    <submittedName>
        <fullName evidence="3">Universal stress protein</fullName>
    </submittedName>
</protein>
<dbReference type="CDD" id="cd00293">
    <property type="entry name" value="USP-like"/>
    <property type="match status" value="1"/>
</dbReference>
<comment type="similarity">
    <text evidence="1">Belongs to the universal stress protein A family.</text>
</comment>
<organism evidence="3 4">
    <name type="scientific">Brevibacterium daeguense</name>
    <dbReference type="NCBI Taxonomy" id="909936"/>
    <lineage>
        <taxon>Bacteria</taxon>
        <taxon>Bacillati</taxon>
        <taxon>Actinomycetota</taxon>
        <taxon>Actinomycetes</taxon>
        <taxon>Micrococcales</taxon>
        <taxon>Brevibacteriaceae</taxon>
        <taxon>Brevibacterium</taxon>
    </lineage>
</organism>
<name>A0ABP8EKK3_9MICO</name>
<comment type="caution">
    <text evidence="3">The sequence shown here is derived from an EMBL/GenBank/DDBJ whole genome shotgun (WGS) entry which is preliminary data.</text>
</comment>
<gene>
    <name evidence="3" type="ORF">GCM10022261_20410</name>
</gene>
<dbReference type="PRINTS" id="PR01438">
    <property type="entry name" value="UNVRSLSTRESS"/>
</dbReference>
<evidence type="ECO:0000256" key="1">
    <source>
        <dbReference type="ARBA" id="ARBA00008791"/>
    </source>
</evidence>
<dbReference type="Pfam" id="PF00582">
    <property type="entry name" value="Usp"/>
    <property type="match status" value="1"/>
</dbReference>
<dbReference type="InterPro" id="IPR014729">
    <property type="entry name" value="Rossmann-like_a/b/a_fold"/>
</dbReference>
<dbReference type="PANTHER" id="PTHR46268:SF6">
    <property type="entry name" value="UNIVERSAL STRESS PROTEIN UP12"/>
    <property type="match status" value="1"/>
</dbReference>
<dbReference type="SUPFAM" id="SSF52402">
    <property type="entry name" value="Adenine nucleotide alpha hydrolases-like"/>
    <property type="match status" value="1"/>
</dbReference>
<dbReference type="RefSeq" id="WP_236862488.1">
    <property type="nucleotide sequence ID" value="NZ_BAABAZ010000006.1"/>
</dbReference>
<dbReference type="PANTHER" id="PTHR46268">
    <property type="entry name" value="STRESS RESPONSE PROTEIN NHAX"/>
    <property type="match status" value="1"/>
</dbReference>
<reference evidence="4" key="1">
    <citation type="journal article" date="2019" name="Int. J. Syst. Evol. Microbiol.">
        <title>The Global Catalogue of Microorganisms (GCM) 10K type strain sequencing project: providing services to taxonomists for standard genome sequencing and annotation.</title>
        <authorList>
            <consortium name="The Broad Institute Genomics Platform"/>
            <consortium name="The Broad Institute Genome Sequencing Center for Infectious Disease"/>
            <person name="Wu L."/>
            <person name="Ma J."/>
        </authorList>
    </citation>
    <scope>NUCLEOTIDE SEQUENCE [LARGE SCALE GENOMIC DNA]</scope>
    <source>
        <strain evidence="4">JCM 17458</strain>
    </source>
</reference>